<accession>A0A5U6C5V9</accession>
<sequence length="120" mass="14156">MDEYNEAFNEVDLLMNEILGKLNITIDETNLYPTEDIFRVIVREIDVENLKALSSVYYDEKFQIVMEDISPNVRKFMYWWEDNLDYGAIDIQALIAKKEGEVIFPIILANSDKDKNKKRI</sequence>
<reference evidence="1" key="1">
    <citation type="submission" date="2018-07" db="EMBL/GenBank/DDBJ databases">
        <authorList>
            <consortium name="GenomeTrakr network: Whole genome sequencing for foodborne pathogen traceback"/>
        </authorList>
    </citation>
    <scope>NUCLEOTIDE SEQUENCE</scope>
    <source>
        <strain evidence="1">CFSAN008806</strain>
    </source>
</reference>
<gene>
    <name evidence="1" type="ORF">B6K71_17310</name>
</gene>
<dbReference type="RefSeq" id="WP_070810328.1">
    <property type="nucleotide sequence ID" value="NZ_MLST01000010.1"/>
</dbReference>
<organism evidence="1">
    <name type="scientific">Salmonella enterica</name>
    <name type="common">Salmonella choleraesuis</name>
    <dbReference type="NCBI Taxonomy" id="28901"/>
    <lineage>
        <taxon>Bacteria</taxon>
        <taxon>Pseudomonadati</taxon>
        <taxon>Pseudomonadota</taxon>
        <taxon>Gammaproteobacteria</taxon>
        <taxon>Enterobacterales</taxon>
        <taxon>Enterobacteriaceae</taxon>
        <taxon>Salmonella</taxon>
    </lineage>
</organism>
<dbReference type="AlphaFoldDB" id="A0A5U6C5V9"/>
<comment type="caution">
    <text evidence="1">The sequence shown here is derived from an EMBL/GenBank/DDBJ whole genome shotgun (WGS) entry which is preliminary data.</text>
</comment>
<evidence type="ECO:0000313" key="1">
    <source>
        <dbReference type="EMBL" id="EBQ8455561.1"/>
    </source>
</evidence>
<dbReference type="EMBL" id="AAGQIJ010000011">
    <property type="protein sequence ID" value="EBQ8455561.1"/>
    <property type="molecule type" value="Genomic_DNA"/>
</dbReference>
<protein>
    <submittedName>
        <fullName evidence="1">Uncharacterized protein</fullName>
    </submittedName>
</protein>
<proteinExistence type="predicted"/>
<name>A0A5U6C5V9_SALER</name>